<comment type="caution">
    <text evidence="2">The sequence shown here is derived from an EMBL/GenBank/DDBJ whole genome shotgun (WGS) entry which is preliminary data.</text>
</comment>
<feature type="transmembrane region" description="Helical" evidence="1">
    <location>
        <begin position="62"/>
        <end position="81"/>
    </location>
</feature>
<keyword evidence="1" id="KW-0812">Transmembrane</keyword>
<evidence type="ECO:0000313" key="2">
    <source>
        <dbReference type="EMBL" id="MBA9022612.1"/>
    </source>
</evidence>
<keyword evidence="1" id="KW-1133">Transmembrane helix</keyword>
<name>A0ABR6CC59_9HYPH</name>
<accession>A0ABR6CC59</accession>
<organism evidence="2 3">
    <name type="scientific">Aminobacter ciceronei</name>
    <dbReference type="NCBI Taxonomy" id="150723"/>
    <lineage>
        <taxon>Bacteria</taxon>
        <taxon>Pseudomonadati</taxon>
        <taxon>Pseudomonadota</taxon>
        <taxon>Alphaproteobacteria</taxon>
        <taxon>Hyphomicrobiales</taxon>
        <taxon>Phyllobacteriaceae</taxon>
        <taxon>Aminobacter</taxon>
    </lineage>
</organism>
<feature type="transmembrane region" description="Helical" evidence="1">
    <location>
        <begin position="32"/>
        <end position="50"/>
    </location>
</feature>
<dbReference type="EMBL" id="JACJHZ010000025">
    <property type="protein sequence ID" value="MBA9022612.1"/>
    <property type="molecule type" value="Genomic_DNA"/>
</dbReference>
<dbReference type="Proteomes" id="UP000587524">
    <property type="component" value="Unassembled WGS sequence"/>
</dbReference>
<reference evidence="2 3" key="1">
    <citation type="submission" date="2020-08" db="EMBL/GenBank/DDBJ databases">
        <title>Genomic Encyclopedia of Type Strains, Phase IV (KMG-IV): sequencing the most valuable type-strain genomes for metagenomic binning, comparative biology and taxonomic classification.</title>
        <authorList>
            <person name="Goeker M."/>
        </authorList>
    </citation>
    <scope>NUCLEOTIDE SEQUENCE [LARGE SCALE GENOMIC DNA]</scope>
    <source>
        <strain evidence="2 3">DSM 17455</strain>
    </source>
</reference>
<protein>
    <submittedName>
        <fullName evidence="2">Membrane protein</fullName>
    </submittedName>
</protein>
<keyword evidence="1" id="KW-0472">Membrane</keyword>
<proteinExistence type="predicted"/>
<evidence type="ECO:0000256" key="1">
    <source>
        <dbReference type="SAM" id="Phobius"/>
    </source>
</evidence>
<feature type="transmembrane region" description="Helical" evidence="1">
    <location>
        <begin position="6"/>
        <end position="25"/>
    </location>
</feature>
<evidence type="ECO:0000313" key="3">
    <source>
        <dbReference type="Proteomes" id="UP000587524"/>
    </source>
</evidence>
<dbReference type="RefSeq" id="WP_182575316.1">
    <property type="nucleotide sequence ID" value="NZ_JACJHY010000025.1"/>
</dbReference>
<feature type="transmembrane region" description="Helical" evidence="1">
    <location>
        <begin position="88"/>
        <end position="106"/>
    </location>
</feature>
<gene>
    <name evidence="2" type="ORF">HNQ97_004628</name>
</gene>
<keyword evidence="3" id="KW-1185">Reference proteome</keyword>
<sequence>MSDLDFGFLCIHLGGGLGAIAAAAWRAVPWPQAIVLSILFMGASSLAPWQLGFIPGALWDDLAVGIVVGAIAALAAGRLLAVPLRSTAAIMILCCLGMAIGGVWASRIV</sequence>